<dbReference type="OrthoDB" id="4543499at2"/>
<sequence length="94" mass="10061">MHLQDGCKAGRTAQARLMRAEPDNWVTGTDRHHAYAGGGWGTALLVTIFMGAFLLLAGALPFVCTVLFPLQILMGLYDRVTARTRGRSAGGTSP</sequence>
<organism evidence="2 3">
    <name type="scientific">Actinomadura rudentiformis</name>
    <dbReference type="NCBI Taxonomy" id="359158"/>
    <lineage>
        <taxon>Bacteria</taxon>
        <taxon>Bacillati</taxon>
        <taxon>Actinomycetota</taxon>
        <taxon>Actinomycetes</taxon>
        <taxon>Streptosporangiales</taxon>
        <taxon>Thermomonosporaceae</taxon>
        <taxon>Actinomadura</taxon>
    </lineage>
</organism>
<keyword evidence="1" id="KW-0472">Membrane</keyword>
<keyword evidence="1" id="KW-0812">Transmembrane</keyword>
<evidence type="ECO:0000256" key="1">
    <source>
        <dbReference type="SAM" id="Phobius"/>
    </source>
</evidence>
<protein>
    <submittedName>
        <fullName evidence="2">Uncharacterized protein</fullName>
    </submittedName>
</protein>
<proteinExistence type="predicted"/>
<dbReference type="EMBL" id="WBMT01000025">
    <property type="protein sequence ID" value="KAB2341621.1"/>
    <property type="molecule type" value="Genomic_DNA"/>
</dbReference>
<dbReference type="AlphaFoldDB" id="A0A6H9YC93"/>
<feature type="transmembrane region" description="Helical" evidence="1">
    <location>
        <begin position="44"/>
        <end position="77"/>
    </location>
</feature>
<reference evidence="2 3" key="1">
    <citation type="submission" date="2019-09" db="EMBL/GenBank/DDBJ databases">
        <title>Actinomadura physcomitrii sp. nov., a novel actinomycete isolated from moss [Physcomitrium sphaericum (Ludw) Fuernr].</title>
        <authorList>
            <person name="Zhuang X."/>
            <person name="Liu C."/>
        </authorList>
    </citation>
    <scope>NUCLEOTIDE SEQUENCE [LARGE SCALE GENOMIC DNA]</scope>
    <source>
        <strain evidence="2 3">HMC1</strain>
    </source>
</reference>
<gene>
    <name evidence="2" type="ORF">F8566_41565</name>
</gene>
<keyword evidence="1" id="KW-1133">Transmembrane helix</keyword>
<comment type="caution">
    <text evidence="2">The sequence shown here is derived from an EMBL/GenBank/DDBJ whole genome shotgun (WGS) entry which is preliminary data.</text>
</comment>
<name>A0A6H9YC93_9ACTN</name>
<evidence type="ECO:0000313" key="3">
    <source>
        <dbReference type="Proteomes" id="UP000468735"/>
    </source>
</evidence>
<dbReference type="Proteomes" id="UP000468735">
    <property type="component" value="Unassembled WGS sequence"/>
</dbReference>
<accession>A0A6H9YC93</accession>
<evidence type="ECO:0000313" key="2">
    <source>
        <dbReference type="EMBL" id="KAB2341621.1"/>
    </source>
</evidence>
<dbReference type="RefSeq" id="WP_151568435.1">
    <property type="nucleotide sequence ID" value="NZ_WBMT01000025.1"/>
</dbReference>
<keyword evidence="3" id="KW-1185">Reference proteome</keyword>